<evidence type="ECO:0000256" key="2">
    <source>
        <dbReference type="SAM" id="MobiDB-lite"/>
    </source>
</evidence>
<comment type="similarity">
    <text evidence="1">Belongs to the UPF0337 (CsbD) family.</text>
</comment>
<feature type="region of interest" description="Disordered" evidence="2">
    <location>
        <begin position="1"/>
        <end position="76"/>
    </location>
</feature>
<dbReference type="InterPro" id="IPR008462">
    <property type="entry name" value="CsbD"/>
</dbReference>
<dbReference type="Proteomes" id="UP001146067">
    <property type="component" value="Unassembled WGS sequence"/>
</dbReference>
<evidence type="ECO:0000313" key="5">
    <source>
        <dbReference type="Proteomes" id="UP001146067"/>
    </source>
</evidence>
<name>A0A9X3PAW7_9ACTN</name>
<dbReference type="InterPro" id="IPR036629">
    <property type="entry name" value="YjbJ_sf"/>
</dbReference>
<dbReference type="RefSeq" id="WP_270110657.1">
    <property type="nucleotide sequence ID" value="NZ_JAPZVP010000010.1"/>
</dbReference>
<dbReference type="AlphaFoldDB" id="A0A9X3PAW7"/>
<organism evidence="4 5">
    <name type="scientific">Glycomyces luteolus</name>
    <dbReference type="NCBI Taxonomy" id="2670330"/>
    <lineage>
        <taxon>Bacteria</taxon>
        <taxon>Bacillati</taxon>
        <taxon>Actinomycetota</taxon>
        <taxon>Actinomycetes</taxon>
        <taxon>Glycomycetales</taxon>
        <taxon>Glycomycetaceae</taxon>
        <taxon>Glycomyces</taxon>
    </lineage>
</organism>
<sequence>MGGVDKAKDKAEQLKGHVKEKIGDATDNERLENEGRAEKLKGKAKEKAHDLREEADDKLHEGKERLMGRGSDDEDR</sequence>
<dbReference type="Gene3D" id="1.10.1470.10">
    <property type="entry name" value="YjbJ"/>
    <property type="match status" value="1"/>
</dbReference>
<dbReference type="SUPFAM" id="SSF69047">
    <property type="entry name" value="Hypothetical protein YjbJ"/>
    <property type="match status" value="1"/>
</dbReference>
<proteinExistence type="inferred from homology"/>
<reference evidence="4" key="1">
    <citation type="submission" date="2022-12" db="EMBL/GenBank/DDBJ databases">
        <title>Gycomyces niveus sp.nov.,a novel actinomycete isolated from soil in Shouguan.</title>
        <authorList>
            <person name="Yang X."/>
        </authorList>
    </citation>
    <scope>NUCLEOTIDE SEQUENCE</scope>
    <source>
        <strain evidence="4">NEAU-A15</strain>
    </source>
</reference>
<evidence type="ECO:0000256" key="1">
    <source>
        <dbReference type="ARBA" id="ARBA00009129"/>
    </source>
</evidence>
<evidence type="ECO:0000313" key="4">
    <source>
        <dbReference type="EMBL" id="MDA1360706.1"/>
    </source>
</evidence>
<dbReference type="EMBL" id="JAPZVP010000010">
    <property type="protein sequence ID" value="MDA1360706.1"/>
    <property type="molecule type" value="Genomic_DNA"/>
</dbReference>
<evidence type="ECO:0000259" key="3">
    <source>
        <dbReference type="Pfam" id="PF05532"/>
    </source>
</evidence>
<gene>
    <name evidence="4" type="ORF">O1R50_13840</name>
</gene>
<dbReference type="Pfam" id="PF05532">
    <property type="entry name" value="CsbD"/>
    <property type="match status" value="1"/>
</dbReference>
<accession>A0A9X3PAW7</accession>
<keyword evidence="5" id="KW-1185">Reference proteome</keyword>
<comment type="caution">
    <text evidence="4">The sequence shown here is derived from an EMBL/GenBank/DDBJ whole genome shotgun (WGS) entry which is preliminary data.</text>
</comment>
<feature type="domain" description="CsbD-like" evidence="3">
    <location>
        <begin position="5"/>
        <end position="56"/>
    </location>
</feature>
<protein>
    <submittedName>
        <fullName evidence="4">CsbD family protein</fullName>
    </submittedName>
</protein>